<feature type="transmembrane region" description="Helical" evidence="1">
    <location>
        <begin position="20"/>
        <end position="41"/>
    </location>
</feature>
<feature type="transmembrane region" description="Helical" evidence="1">
    <location>
        <begin position="47"/>
        <end position="69"/>
    </location>
</feature>
<protein>
    <submittedName>
        <fullName evidence="2">Uncharacterized protein</fullName>
    </submittedName>
</protein>
<keyword evidence="1" id="KW-1133">Transmembrane helix</keyword>
<evidence type="ECO:0000256" key="1">
    <source>
        <dbReference type="SAM" id="Phobius"/>
    </source>
</evidence>
<keyword evidence="1" id="KW-0472">Membrane</keyword>
<dbReference type="AlphaFoldDB" id="A0A368FJ21"/>
<keyword evidence="1" id="KW-0812">Transmembrane</keyword>
<proteinExistence type="predicted"/>
<gene>
    <name evidence="2" type="ORF">ANCCAN_24064</name>
</gene>
<dbReference type="OrthoDB" id="10577727at2759"/>
<evidence type="ECO:0000313" key="3">
    <source>
        <dbReference type="Proteomes" id="UP000252519"/>
    </source>
</evidence>
<sequence>MSSQKVGRELLYFSLKHVKIYYCLVALATLLAIIGTTSVFFSRIEALHYYAMAMTVGATAPTVFCYLAVKRYFKDVPSSNHVKRMQTKFSHGFLVQVSLEISTYANKGRTPGIQPTITIRAPPLASAYLESFFVICCEALKDKL</sequence>
<name>A0A368FJ21_ANCCA</name>
<keyword evidence="3" id="KW-1185">Reference proteome</keyword>
<evidence type="ECO:0000313" key="2">
    <source>
        <dbReference type="EMBL" id="RCN30167.1"/>
    </source>
</evidence>
<accession>A0A368FJ21</accession>
<comment type="caution">
    <text evidence="2">The sequence shown here is derived from an EMBL/GenBank/DDBJ whole genome shotgun (WGS) entry which is preliminary data.</text>
</comment>
<organism evidence="2 3">
    <name type="scientific">Ancylostoma caninum</name>
    <name type="common">Dog hookworm</name>
    <dbReference type="NCBI Taxonomy" id="29170"/>
    <lineage>
        <taxon>Eukaryota</taxon>
        <taxon>Metazoa</taxon>
        <taxon>Ecdysozoa</taxon>
        <taxon>Nematoda</taxon>
        <taxon>Chromadorea</taxon>
        <taxon>Rhabditida</taxon>
        <taxon>Rhabditina</taxon>
        <taxon>Rhabditomorpha</taxon>
        <taxon>Strongyloidea</taxon>
        <taxon>Ancylostomatidae</taxon>
        <taxon>Ancylostomatinae</taxon>
        <taxon>Ancylostoma</taxon>
    </lineage>
</organism>
<reference evidence="2 3" key="1">
    <citation type="submission" date="2014-10" db="EMBL/GenBank/DDBJ databases">
        <title>Draft genome of the hookworm Ancylostoma caninum.</title>
        <authorList>
            <person name="Mitreva M."/>
        </authorList>
    </citation>
    <scope>NUCLEOTIDE SEQUENCE [LARGE SCALE GENOMIC DNA]</scope>
    <source>
        <strain evidence="2 3">Baltimore</strain>
    </source>
</reference>
<dbReference type="EMBL" id="JOJR01001637">
    <property type="protein sequence ID" value="RCN30167.1"/>
    <property type="molecule type" value="Genomic_DNA"/>
</dbReference>
<dbReference type="Proteomes" id="UP000252519">
    <property type="component" value="Unassembled WGS sequence"/>
</dbReference>